<dbReference type="CDD" id="cd03188">
    <property type="entry name" value="GST_C_Beta"/>
    <property type="match status" value="1"/>
</dbReference>
<evidence type="ECO:0000259" key="2">
    <source>
        <dbReference type="PROSITE" id="PS50405"/>
    </source>
</evidence>
<dbReference type="Pfam" id="PF13409">
    <property type="entry name" value="GST_N_2"/>
    <property type="match status" value="1"/>
</dbReference>
<dbReference type="InterPro" id="IPR036249">
    <property type="entry name" value="Thioredoxin-like_sf"/>
</dbReference>
<feature type="domain" description="GST N-terminal" evidence="1">
    <location>
        <begin position="1"/>
        <end position="81"/>
    </location>
</feature>
<dbReference type="PROSITE" id="PS50405">
    <property type="entry name" value="GST_CTER"/>
    <property type="match status" value="1"/>
</dbReference>
<dbReference type="Pfam" id="PF00043">
    <property type="entry name" value="GST_C"/>
    <property type="match status" value="1"/>
</dbReference>
<gene>
    <name evidence="3" type="primary">gstA</name>
    <name evidence="3" type="ORF">OD750_019770</name>
</gene>
<name>A0A9X4BLZ9_9GAMM</name>
<dbReference type="SUPFAM" id="SSF47616">
    <property type="entry name" value="GST C-terminal domain-like"/>
    <property type="match status" value="1"/>
</dbReference>
<evidence type="ECO:0000313" key="4">
    <source>
        <dbReference type="Proteomes" id="UP001139971"/>
    </source>
</evidence>
<dbReference type="CDD" id="cd03057">
    <property type="entry name" value="GST_N_Beta"/>
    <property type="match status" value="1"/>
</dbReference>
<dbReference type="Gene3D" id="3.40.30.10">
    <property type="entry name" value="Glutaredoxin"/>
    <property type="match status" value="1"/>
</dbReference>
<organism evidence="3 4">
    <name type="scientific">Tahibacter soli</name>
    <dbReference type="NCBI Taxonomy" id="2983605"/>
    <lineage>
        <taxon>Bacteria</taxon>
        <taxon>Pseudomonadati</taxon>
        <taxon>Pseudomonadota</taxon>
        <taxon>Gammaproteobacteria</taxon>
        <taxon>Lysobacterales</taxon>
        <taxon>Rhodanobacteraceae</taxon>
        <taxon>Tahibacter</taxon>
    </lineage>
</organism>
<dbReference type="PANTHER" id="PTHR44051">
    <property type="entry name" value="GLUTATHIONE S-TRANSFERASE-RELATED"/>
    <property type="match status" value="1"/>
</dbReference>
<dbReference type="AlphaFoldDB" id="A0A9X4BLZ9"/>
<evidence type="ECO:0000313" key="3">
    <source>
        <dbReference type="EMBL" id="MDC8014789.1"/>
    </source>
</evidence>
<dbReference type="PROSITE" id="PS50404">
    <property type="entry name" value="GST_NTER"/>
    <property type="match status" value="1"/>
</dbReference>
<dbReference type="PANTHER" id="PTHR44051:SF8">
    <property type="entry name" value="GLUTATHIONE S-TRANSFERASE GSTA"/>
    <property type="match status" value="1"/>
</dbReference>
<dbReference type="InterPro" id="IPR004046">
    <property type="entry name" value="GST_C"/>
</dbReference>
<dbReference type="Proteomes" id="UP001139971">
    <property type="component" value="Unassembled WGS sequence"/>
</dbReference>
<reference evidence="3" key="1">
    <citation type="submission" date="2023-02" db="EMBL/GenBank/DDBJ databases">
        <title>Tahibacter soli sp. nov. isolated from soil.</title>
        <authorList>
            <person name="Baek J.H."/>
            <person name="Lee J.K."/>
            <person name="Choi D.G."/>
            <person name="Jeon C.O."/>
        </authorList>
    </citation>
    <scope>NUCLEOTIDE SEQUENCE</scope>
    <source>
        <strain evidence="3">BL</strain>
    </source>
</reference>
<dbReference type="NCBIfam" id="NF007831">
    <property type="entry name" value="PRK10542.1"/>
    <property type="match status" value="1"/>
</dbReference>
<comment type="caution">
    <text evidence="3">The sequence shown here is derived from an EMBL/GenBank/DDBJ whole genome shotgun (WGS) entry which is preliminary data.</text>
</comment>
<dbReference type="SUPFAM" id="SSF52833">
    <property type="entry name" value="Thioredoxin-like"/>
    <property type="match status" value="1"/>
</dbReference>
<evidence type="ECO:0000259" key="1">
    <source>
        <dbReference type="PROSITE" id="PS50404"/>
    </source>
</evidence>
<dbReference type="SFLD" id="SFLDG00358">
    <property type="entry name" value="Main_(cytGST)"/>
    <property type="match status" value="1"/>
</dbReference>
<dbReference type="SFLD" id="SFLDG01150">
    <property type="entry name" value="Main.1:_Beta-like"/>
    <property type="match status" value="1"/>
</dbReference>
<dbReference type="EC" id="2.5.1.18" evidence="3"/>
<feature type="domain" description="GST C-terminal" evidence="2">
    <location>
        <begin position="87"/>
        <end position="204"/>
    </location>
</feature>
<dbReference type="GO" id="GO:0004364">
    <property type="term" value="F:glutathione transferase activity"/>
    <property type="evidence" value="ECO:0007669"/>
    <property type="project" value="UniProtKB-EC"/>
</dbReference>
<dbReference type="InterPro" id="IPR004045">
    <property type="entry name" value="Glutathione_S-Trfase_N"/>
</dbReference>
<sequence>MKLYFAPGACSLSPHIVLRELGIDFTPVKVDLAAKTTADGADFKAINPKGYVPAIELDNGQVLTEGPAIVQFLADSKPEAGLAPAAGTWERYRLQEMLNFISTEIHKQFSPLFNAANPDSVKDAQKAKLAQRFDGIEPLLAQQPYLTGQNFSVADAYLFTVLGWSKYFNIDLGRWPAISAFVERTAARPAVAQAVAFEAQAKKV</sequence>
<dbReference type="RefSeq" id="WP_263540970.1">
    <property type="nucleotide sequence ID" value="NZ_JAOVZO020000019.1"/>
</dbReference>
<dbReference type="InterPro" id="IPR010987">
    <property type="entry name" value="Glutathione-S-Trfase_C-like"/>
</dbReference>
<keyword evidence="4" id="KW-1185">Reference proteome</keyword>
<proteinExistence type="predicted"/>
<protein>
    <submittedName>
        <fullName evidence="3">Glutathione transferase GstA</fullName>
        <ecNumber evidence="3">2.5.1.18</ecNumber>
    </submittedName>
</protein>
<dbReference type="EMBL" id="JAOVZO020000019">
    <property type="protein sequence ID" value="MDC8014789.1"/>
    <property type="molecule type" value="Genomic_DNA"/>
</dbReference>
<dbReference type="Gene3D" id="1.20.1050.10">
    <property type="match status" value="1"/>
</dbReference>
<dbReference type="InterPro" id="IPR040079">
    <property type="entry name" value="Glutathione_S-Trfase"/>
</dbReference>
<dbReference type="InterPro" id="IPR036282">
    <property type="entry name" value="Glutathione-S-Trfase_C_sf"/>
</dbReference>
<accession>A0A9X4BLZ9</accession>
<dbReference type="SFLD" id="SFLDS00019">
    <property type="entry name" value="Glutathione_Transferase_(cytos"/>
    <property type="match status" value="1"/>
</dbReference>
<keyword evidence="3" id="KW-0808">Transferase</keyword>